<dbReference type="Gene3D" id="3.30.450.20">
    <property type="entry name" value="PAS domain"/>
    <property type="match status" value="1"/>
</dbReference>
<name>A0AAC9BNE4_9RALS</name>
<sequence>MSDPDVLARAGFRAQPLWRFIIAGWLFVAVLAGAAGMEVWRSRARALDMGDRELALLATAAAEHVAGAMQVGQRILVLLESTHVLTTQDANRAAMALLQRQMADAPQLETLLLYDASGHLVASSLVLICTES</sequence>
<dbReference type="KEGG" id="rin:ACS15_5072"/>
<proteinExistence type="predicted"/>
<feature type="transmembrane region" description="Helical" evidence="1">
    <location>
        <begin position="20"/>
        <end position="40"/>
    </location>
</feature>
<protein>
    <submittedName>
        <fullName evidence="2">Uncharacterized protein</fullName>
    </submittedName>
</protein>
<dbReference type="EMBL" id="CP012606">
    <property type="protein sequence ID" value="ANH75888.1"/>
    <property type="molecule type" value="Genomic_DNA"/>
</dbReference>
<keyword evidence="1" id="KW-1133">Transmembrane helix</keyword>
<evidence type="ECO:0000256" key="1">
    <source>
        <dbReference type="SAM" id="Phobius"/>
    </source>
</evidence>
<dbReference type="RefSeq" id="WP_064496306.1">
    <property type="nucleotide sequence ID" value="NZ_CP012606.1"/>
</dbReference>
<dbReference type="Proteomes" id="UP000077927">
    <property type="component" value="Chromosome 2"/>
</dbReference>
<evidence type="ECO:0000313" key="2">
    <source>
        <dbReference type="EMBL" id="ANH75888.1"/>
    </source>
</evidence>
<keyword evidence="1" id="KW-0812">Transmembrane</keyword>
<evidence type="ECO:0000313" key="3">
    <source>
        <dbReference type="Proteomes" id="UP000077927"/>
    </source>
</evidence>
<gene>
    <name evidence="2" type="ORF">ACS15_5072</name>
</gene>
<organism evidence="2 3">
    <name type="scientific">Ralstonia insidiosa</name>
    <dbReference type="NCBI Taxonomy" id="190721"/>
    <lineage>
        <taxon>Bacteria</taxon>
        <taxon>Pseudomonadati</taxon>
        <taxon>Pseudomonadota</taxon>
        <taxon>Betaproteobacteria</taxon>
        <taxon>Burkholderiales</taxon>
        <taxon>Burkholderiaceae</taxon>
        <taxon>Ralstonia</taxon>
    </lineage>
</organism>
<keyword evidence="1" id="KW-0472">Membrane</keyword>
<reference evidence="2 3" key="1">
    <citation type="submission" date="2015-09" db="EMBL/GenBank/DDBJ databases">
        <authorList>
            <person name="Xu Y."/>
            <person name="Nagy A."/>
            <person name="Liu N.T."/>
            <person name="Nou X."/>
        </authorList>
    </citation>
    <scope>NUCLEOTIDE SEQUENCE [LARGE SCALE GENOMIC DNA]</scope>
    <source>
        <strain evidence="2 3">FC1138</strain>
    </source>
</reference>
<dbReference type="AlphaFoldDB" id="A0AAC9BNE4"/>
<accession>A0AAC9BNE4</accession>